<dbReference type="InterPro" id="IPR007346">
    <property type="entry name" value="Endonuclease-I"/>
</dbReference>
<evidence type="ECO:0000256" key="1">
    <source>
        <dbReference type="ARBA" id="ARBA00006429"/>
    </source>
</evidence>
<accession>A0A3A6TQB7</accession>
<dbReference type="PANTHER" id="PTHR33607">
    <property type="entry name" value="ENDONUCLEASE-1"/>
    <property type="match status" value="1"/>
</dbReference>
<comment type="caution">
    <text evidence="5">The sequence shown here is derived from an EMBL/GenBank/DDBJ whole genome shotgun (WGS) entry which is preliminary data.</text>
</comment>
<dbReference type="EMBL" id="QYYH01000063">
    <property type="protein sequence ID" value="RJY14600.1"/>
    <property type="molecule type" value="Genomic_DNA"/>
</dbReference>
<dbReference type="OrthoDB" id="9800417at2"/>
<dbReference type="Proteomes" id="UP000273022">
    <property type="component" value="Unassembled WGS sequence"/>
</dbReference>
<keyword evidence="4" id="KW-0732">Signal</keyword>
<evidence type="ECO:0000256" key="3">
    <source>
        <dbReference type="ARBA" id="ARBA00022801"/>
    </source>
</evidence>
<dbReference type="RefSeq" id="WP_121853696.1">
    <property type="nucleotide sequence ID" value="NZ_CP037952.1"/>
</dbReference>
<feature type="signal peptide" evidence="4">
    <location>
        <begin position="1"/>
        <end position="28"/>
    </location>
</feature>
<comment type="similarity">
    <text evidence="1">Belongs to the EndA/NucM nuclease family.</text>
</comment>
<dbReference type="AlphaFoldDB" id="A0A3A6TQB7"/>
<protein>
    <submittedName>
        <fullName evidence="5">Deoxyribonuclease</fullName>
    </submittedName>
</protein>
<reference evidence="5 6" key="1">
    <citation type="submission" date="2018-09" db="EMBL/GenBank/DDBJ databases">
        <title>Phylogeny of the Shewanellaceae, and recommendation for two new genera, Pseudoshewanella and Parashewanella.</title>
        <authorList>
            <person name="Wang G."/>
        </authorList>
    </citation>
    <scope>NUCLEOTIDE SEQUENCE [LARGE SCALE GENOMIC DNA]</scope>
    <source>
        <strain evidence="5 6">KCTC 22492</strain>
    </source>
</reference>
<keyword evidence="2" id="KW-0540">Nuclease</keyword>
<dbReference type="InterPro" id="IPR044925">
    <property type="entry name" value="His-Me_finger_sf"/>
</dbReference>
<proteinExistence type="inferred from homology"/>
<organism evidence="5 6">
    <name type="scientific">Parashewanella spongiae</name>
    <dbReference type="NCBI Taxonomy" id="342950"/>
    <lineage>
        <taxon>Bacteria</taxon>
        <taxon>Pseudomonadati</taxon>
        <taxon>Pseudomonadota</taxon>
        <taxon>Gammaproteobacteria</taxon>
        <taxon>Alteromonadales</taxon>
        <taxon>Shewanellaceae</taxon>
        <taxon>Parashewanella</taxon>
    </lineage>
</organism>
<evidence type="ECO:0000256" key="4">
    <source>
        <dbReference type="SAM" id="SignalP"/>
    </source>
</evidence>
<dbReference type="PANTHER" id="PTHR33607:SF2">
    <property type="entry name" value="ENDONUCLEASE-1"/>
    <property type="match status" value="1"/>
</dbReference>
<keyword evidence="3" id="KW-0378">Hydrolase</keyword>
<dbReference type="SUPFAM" id="SSF54060">
    <property type="entry name" value="His-Me finger endonucleases"/>
    <property type="match status" value="1"/>
</dbReference>
<feature type="chain" id="PRO_5017275372" evidence="4">
    <location>
        <begin position="29"/>
        <end position="253"/>
    </location>
</feature>
<name>A0A3A6TQB7_9GAMM</name>
<evidence type="ECO:0000313" key="5">
    <source>
        <dbReference type="EMBL" id="RJY14600.1"/>
    </source>
</evidence>
<dbReference type="GO" id="GO:0016787">
    <property type="term" value="F:hydrolase activity"/>
    <property type="evidence" value="ECO:0007669"/>
    <property type="project" value="UniProtKB-KW"/>
</dbReference>
<dbReference type="Pfam" id="PF04231">
    <property type="entry name" value="Endonuclease_1"/>
    <property type="match status" value="1"/>
</dbReference>
<dbReference type="GO" id="GO:0004518">
    <property type="term" value="F:nuclease activity"/>
    <property type="evidence" value="ECO:0007669"/>
    <property type="project" value="UniProtKB-KW"/>
</dbReference>
<evidence type="ECO:0000256" key="2">
    <source>
        <dbReference type="ARBA" id="ARBA00022722"/>
    </source>
</evidence>
<evidence type="ECO:0000313" key="6">
    <source>
        <dbReference type="Proteomes" id="UP000273022"/>
    </source>
</evidence>
<gene>
    <name evidence="5" type="ORF">D5R81_11035</name>
</gene>
<sequence length="253" mass="29222">MLLNHKVVKCLILSVIYSALIFPDASHATPGHPTSFSQAKSKAKKLYKKQLKQKSFYCGCDIRIKGKKWQPDLTSCGFQVRKQVKRANRIEWEHVVPAWEFGHQLQCWQQGGRKNCKKMNANFKKMESDLHNLVPAIGEVNGDRSNYRFSQWNGKSYQYGQCNMLIDFKGRKVQPPVQSRGAIARTYLYMKQTYGLRIASQQLKLFNAWNKSYPVNPQECKRERAIALTQGNHNTFVHQACQNTGLSRYLSEE</sequence>
<keyword evidence="6" id="KW-1185">Reference proteome</keyword>